<gene>
    <name evidence="2" type="ORF">PEL8287_02744</name>
</gene>
<evidence type="ECO:0000313" key="2">
    <source>
        <dbReference type="EMBL" id="SLN52225.1"/>
    </source>
</evidence>
<feature type="transmembrane region" description="Helical" evidence="1">
    <location>
        <begin position="12"/>
        <end position="32"/>
    </location>
</feature>
<dbReference type="OrthoDB" id="8115457at2"/>
<name>A0A1Y5SZE6_9RHOB</name>
<sequence>MPKLIRLYITNVLIGFGIAGVFVGMLLYFNIGNLWHLISTSDKGWLALVILWVANGIVFAGVQFAIAVMKMKDDDDDDGPGGGKRQHVAMRREFATIPVRVDKGRAQGFWQKR</sequence>
<dbReference type="Proteomes" id="UP000193827">
    <property type="component" value="Unassembled WGS sequence"/>
</dbReference>
<proteinExistence type="predicted"/>
<dbReference type="RefSeq" id="WP_085892978.1">
    <property type="nucleotide sequence ID" value="NZ_FWFL01000007.1"/>
</dbReference>
<keyword evidence="3" id="KW-1185">Reference proteome</keyword>
<keyword evidence="1" id="KW-0472">Membrane</keyword>
<evidence type="ECO:0000256" key="1">
    <source>
        <dbReference type="SAM" id="Phobius"/>
    </source>
</evidence>
<dbReference type="AlphaFoldDB" id="A0A1Y5SZE6"/>
<keyword evidence="1" id="KW-1133">Transmembrane helix</keyword>
<accession>A0A1Y5SZE6</accession>
<keyword evidence="1" id="KW-0812">Transmembrane</keyword>
<feature type="transmembrane region" description="Helical" evidence="1">
    <location>
        <begin position="44"/>
        <end position="66"/>
    </location>
</feature>
<reference evidence="2 3" key="1">
    <citation type="submission" date="2017-03" db="EMBL/GenBank/DDBJ databases">
        <authorList>
            <person name="Afonso C.L."/>
            <person name="Miller P.J."/>
            <person name="Scott M.A."/>
            <person name="Spackman E."/>
            <person name="Goraichik I."/>
            <person name="Dimitrov K.M."/>
            <person name="Suarez D.L."/>
            <person name="Swayne D.E."/>
        </authorList>
    </citation>
    <scope>NUCLEOTIDE SEQUENCE [LARGE SCALE GENOMIC DNA]</scope>
    <source>
        <strain evidence="2 3">CECT 8287</strain>
    </source>
</reference>
<evidence type="ECO:0000313" key="3">
    <source>
        <dbReference type="Proteomes" id="UP000193827"/>
    </source>
</evidence>
<protein>
    <submittedName>
        <fullName evidence="2">Uncharacterized protein</fullName>
    </submittedName>
</protein>
<dbReference type="EMBL" id="FWFL01000007">
    <property type="protein sequence ID" value="SLN52225.1"/>
    <property type="molecule type" value="Genomic_DNA"/>
</dbReference>
<organism evidence="2 3">
    <name type="scientific">Roseovarius litorisediminis</name>
    <dbReference type="NCBI Taxonomy" id="1312363"/>
    <lineage>
        <taxon>Bacteria</taxon>
        <taxon>Pseudomonadati</taxon>
        <taxon>Pseudomonadota</taxon>
        <taxon>Alphaproteobacteria</taxon>
        <taxon>Rhodobacterales</taxon>
        <taxon>Roseobacteraceae</taxon>
        <taxon>Roseovarius</taxon>
    </lineage>
</organism>